<evidence type="ECO:0000313" key="1">
    <source>
        <dbReference type="EMBL" id="CAK9008818.1"/>
    </source>
</evidence>
<dbReference type="InterPro" id="IPR011990">
    <property type="entry name" value="TPR-like_helical_dom_sf"/>
</dbReference>
<protein>
    <submittedName>
        <fullName evidence="1">Uncharacterized protein</fullName>
    </submittedName>
</protein>
<name>A0ABP0J3A0_9DINO</name>
<sequence>MGWQLIWRRLQTSSRWRSRFFRGTIAFLICLTSHRSFALANRRTVCPLQAVGSVGSDAEAATKFALGVEMLMESAAKMSSQGEHEKALGALASAEELLEAAGSPDNLAAGYFMQRGATFAHLKRFGETLQEFGRARDIFKKHNDMKNPEIVTVSGNMAIAASAIGRRKDAMLFFNEASEILDALGDDQMKAYILSSMGAACVGAGAFEQGFSHMKQAQKVAVAGQTICKHSQWTFTTIRQNALLKAGLGDTPEGALLLSQMGSILYQMAIYSQASLHFDFARDRYFKNGDLVQTVWMWYLSNLSSFRGWLWDTEQSLYQ</sequence>
<evidence type="ECO:0000313" key="2">
    <source>
        <dbReference type="Proteomes" id="UP001642464"/>
    </source>
</evidence>
<gene>
    <name evidence="1" type="ORF">SCF082_LOCUS10034</name>
</gene>
<accession>A0ABP0J3A0</accession>
<reference evidence="1 2" key="1">
    <citation type="submission" date="2024-02" db="EMBL/GenBank/DDBJ databases">
        <authorList>
            <person name="Chen Y."/>
            <person name="Shah S."/>
            <person name="Dougan E. K."/>
            <person name="Thang M."/>
            <person name="Chan C."/>
        </authorList>
    </citation>
    <scope>NUCLEOTIDE SEQUENCE [LARGE SCALE GENOMIC DNA]</scope>
</reference>
<proteinExistence type="predicted"/>
<dbReference type="Proteomes" id="UP001642464">
    <property type="component" value="Unassembled WGS sequence"/>
</dbReference>
<dbReference type="Gene3D" id="1.25.40.10">
    <property type="entry name" value="Tetratricopeptide repeat domain"/>
    <property type="match status" value="1"/>
</dbReference>
<dbReference type="EMBL" id="CAXAMM010005836">
    <property type="protein sequence ID" value="CAK9008818.1"/>
    <property type="molecule type" value="Genomic_DNA"/>
</dbReference>
<comment type="caution">
    <text evidence="1">The sequence shown here is derived from an EMBL/GenBank/DDBJ whole genome shotgun (WGS) entry which is preliminary data.</text>
</comment>
<organism evidence="1 2">
    <name type="scientific">Durusdinium trenchii</name>
    <dbReference type="NCBI Taxonomy" id="1381693"/>
    <lineage>
        <taxon>Eukaryota</taxon>
        <taxon>Sar</taxon>
        <taxon>Alveolata</taxon>
        <taxon>Dinophyceae</taxon>
        <taxon>Suessiales</taxon>
        <taxon>Symbiodiniaceae</taxon>
        <taxon>Durusdinium</taxon>
    </lineage>
</organism>
<keyword evidence="2" id="KW-1185">Reference proteome</keyword>
<dbReference type="SUPFAM" id="SSF48452">
    <property type="entry name" value="TPR-like"/>
    <property type="match status" value="2"/>
</dbReference>